<feature type="region of interest" description="Disordered" evidence="1">
    <location>
        <begin position="403"/>
        <end position="513"/>
    </location>
</feature>
<accession>A0A9W8JKE2</accession>
<feature type="compositionally biased region" description="Pro residues" evidence="1">
    <location>
        <begin position="408"/>
        <end position="417"/>
    </location>
</feature>
<comment type="caution">
    <text evidence="2">The sequence shown here is derived from an EMBL/GenBank/DDBJ whole genome shotgun (WGS) entry which is preliminary data.</text>
</comment>
<keyword evidence="3" id="KW-1185">Reference proteome</keyword>
<protein>
    <submittedName>
        <fullName evidence="2">Uncharacterized protein</fullName>
    </submittedName>
</protein>
<reference evidence="2" key="1">
    <citation type="submission" date="2022-06" db="EMBL/GenBank/DDBJ databases">
        <title>Genome Sequence of Candolleomyces eurysporus.</title>
        <authorList>
            <person name="Buettner E."/>
        </authorList>
    </citation>
    <scope>NUCLEOTIDE SEQUENCE</scope>
    <source>
        <strain evidence="2">VTCC 930004</strain>
    </source>
</reference>
<dbReference type="Proteomes" id="UP001140091">
    <property type="component" value="Unassembled WGS sequence"/>
</dbReference>
<dbReference type="EMBL" id="JANBPK010000164">
    <property type="protein sequence ID" value="KAJ2936137.1"/>
    <property type="molecule type" value="Genomic_DNA"/>
</dbReference>
<evidence type="ECO:0000256" key="1">
    <source>
        <dbReference type="SAM" id="MobiDB-lite"/>
    </source>
</evidence>
<name>A0A9W8JKE2_9AGAR</name>
<proteinExistence type="predicted"/>
<feature type="non-terminal residue" evidence="2">
    <location>
        <position position="1"/>
    </location>
</feature>
<dbReference type="OrthoDB" id="3065331at2759"/>
<evidence type="ECO:0000313" key="3">
    <source>
        <dbReference type="Proteomes" id="UP001140091"/>
    </source>
</evidence>
<feature type="compositionally biased region" description="Low complexity" evidence="1">
    <location>
        <begin position="418"/>
        <end position="428"/>
    </location>
</feature>
<gene>
    <name evidence="2" type="ORF">H1R20_g957</name>
</gene>
<evidence type="ECO:0000313" key="2">
    <source>
        <dbReference type="EMBL" id="KAJ2936137.1"/>
    </source>
</evidence>
<sequence>MDNLVHEYSEKTGRTESNVVSHWGSGRGYARVHHSTWNKYQIQYKAYRKQERACAGNPKDNCNECFAAFKTHYGDNWKKVLNVRNRILNEKRINESGSRRNAEFTKLNKIVTRTAAKGHLSGFESVTLTVGNKLHHNQGLGQIIESDGARGFLSKLPLNGTTLVGLLQDYSFGTVSKSVEDQAGRKIQKTNPDLLNPDYVFSDDPQPEASTSTHASVLGKVSASAPSAPQLLVAVSSCARLPSVASVLSLVVSKKDGKDDDEDRQNIDEIKGYFVQECERLGCYGFPSAQLPWAKLRKYVAEQNLTIAGWPEGVCFPVKFDCTISMKAEDQKKANKKTGIRSIGSGQRHILAIACAQRTLRFERHYRNKDFLLNSNVPWILGARPANRTLGQRQHFYNRNCSRLRVPPCKPVPPTTPPSTASTSAPALPNIPPASTPSKRSREAEEPDASTPKGPAQSQGPVRAPSILVAKLPKPSEAPYRHTPPPPTISSSTPVPAPVPAPTSGGNDPFGTS</sequence>
<dbReference type="AlphaFoldDB" id="A0A9W8JKE2"/>
<organism evidence="2 3">
    <name type="scientific">Candolleomyces eurysporus</name>
    <dbReference type="NCBI Taxonomy" id="2828524"/>
    <lineage>
        <taxon>Eukaryota</taxon>
        <taxon>Fungi</taxon>
        <taxon>Dikarya</taxon>
        <taxon>Basidiomycota</taxon>
        <taxon>Agaricomycotina</taxon>
        <taxon>Agaricomycetes</taxon>
        <taxon>Agaricomycetidae</taxon>
        <taxon>Agaricales</taxon>
        <taxon>Agaricineae</taxon>
        <taxon>Psathyrellaceae</taxon>
        <taxon>Candolleomyces</taxon>
    </lineage>
</organism>